<keyword evidence="6 13" id="KW-0032">Aminotransferase</keyword>
<dbReference type="EMBL" id="CP033433">
    <property type="protein sequence ID" value="AYQ72914.1"/>
    <property type="molecule type" value="Genomic_DNA"/>
</dbReference>
<evidence type="ECO:0000256" key="8">
    <source>
        <dbReference type="ARBA" id="ARBA00022898"/>
    </source>
</evidence>
<dbReference type="InterPro" id="IPR043131">
    <property type="entry name" value="BCAT-like_N"/>
</dbReference>
<dbReference type="NCBIfam" id="TIGR01121">
    <property type="entry name" value="D_amino_aminoT"/>
    <property type="match status" value="1"/>
</dbReference>
<dbReference type="InterPro" id="IPR050571">
    <property type="entry name" value="Class-IV_PLP-Dep_Aminotrnsfr"/>
</dbReference>
<comment type="cofactor">
    <cofactor evidence="1">
        <name>pyridoxal 5'-phosphate</name>
        <dbReference type="ChEBI" id="CHEBI:597326"/>
    </cofactor>
</comment>
<gene>
    <name evidence="13" type="primary">dat</name>
    <name evidence="13" type="ORF">EAV92_10275</name>
</gene>
<evidence type="ECO:0000256" key="7">
    <source>
        <dbReference type="ARBA" id="ARBA00022679"/>
    </source>
</evidence>
<dbReference type="Gene3D" id="3.30.470.10">
    <property type="match status" value="1"/>
</dbReference>
<evidence type="ECO:0000256" key="9">
    <source>
        <dbReference type="ARBA" id="ARBA00030138"/>
    </source>
</evidence>
<dbReference type="GO" id="GO:0030170">
    <property type="term" value="F:pyridoxal phosphate binding"/>
    <property type="evidence" value="ECO:0007669"/>
    <property type="project" value="InterPro"/>
</dbReference>
<dbReference type="CDD" id="cd01558">
    <property type="entry name" value="D-AAT_like"/>
    <property type="match status" value="1"/>
</dbReference>
<dbReference type="InterPro" id="IPR036038">
    <property type="entry name" value="Aminotransferase-like"/>
</dbReference>
<protein>
    <recommendedName>
        <fullName evidence="5">D-alanine aminotransferase</fullName>
        <ecNumber evidence="4">2.6.1.21</ecNumber>
    </recommendedName>
    <alternativeName>
        <fullName evidence="11">D-amino acid aminotransferase</fullName>
    </alternativeName>
    <alternativeName>
        <fullName evidence="9">D-amino acid transaminase</fullName>
    </alternativeName>
    <alternativeName>
        <fullName evidence="10">D-aspartate aminotransferase</fullName>
    </alternativeName>
</protein>
<dbReference type="GO" id="GO:0046394">
    <property type="term" value="P:carboxylic acid biosynthetic process"/>
    <property type="evidence" value="ECO:0007669"/>
    <property type="project" value="UniProtKB-ARBA"/>
</dbReference>
<dbReference type="Proteomes" id="UP000269097">
    <property type="component" value="Chromosome"/>
</dbReference>
<comment type="catalytic activity">
    <reaction evidence="12">
        <text>D-alanine + 2-oxoglutarate = D-glutamate + pyruvate</text>
        <dbReference type="Rhea" id="RHEA:15869"/>
        <dbReference type="ChEBI" id="CHEBI:15361"/>
        <dbReference type="ChEBI" id="CHEBI:16810"/>
        <dbReference type="ChEBI" id="CHEBI:29986"/>
        <dbReference type="ChEBI" id="CHEBI:57416"/>
        <dbReference type="EC" id="2.6.1.21"/>
    </reaction>
</comment>
<evidence type="ECO:0000256" key="1">
    <source>
        <dbReference type="ARBA" id="ARBA00001933"/>
    </source>
</evidence>
<dbReference type="Pfam" id="PF01063">
    <property type="entry name" value="Aminotran_4"/>
    <property type="match status" value="1"/>
</dbReference>
<dbReference type="KEGG" id="coh:EAV92_10275"/>
<dbReference type="InterPro" id="IPR005784">
    <property type="entry name" value="D_amino_transT"/>
</dbReference>
<dbReference type="GO" id="GO:0046416">
    <property type="term" value="P:D-amino acid metabolic process"/>
    <property type="evidence" value="ECO:0007669"/>
    <property type="project" value="InterPro"/>
</dbReference>
<evidence type="ECO:0000256" key="2">
    <source>
        <dbReference type="ARBA" id="ARBA00009320"/>
    </source>
</evidence>
<comment type="subunit">
    <text evidence="3">Homodimer.</text>
</comment>
<evidence type="ECO:0000256" key="4">
    <source>
        <dbReference type="ARBA" id="ARBA00012874"/>
    </source>
</evidence>
<dbReference type="GO" id="GO:0008652">
    <property type="term" value="P:amino acid biosynthetic process"/>
    <property type="evidence" value="ECO:0007669"/>
    <property type="project" value="UniProtKB-ARBA"/>
</dbReference>
<dbReference type="Gene3D" id="3.20.10.10">
    <property type="entry name" value="D-amino Acid Aminotransferase, subunit A, domain 2"/>
    <property type="match status" value="1"/>
</dbReference>
<name>A0A3G3JXH3_9BACL</name>
<evidence type="ECO:0000256" key="3">
    <source>
        <dbReference type="ARBA" id="ARBA00011738"/>
    </source>
</evidence>
<dbReference type="PANTHER" id="PTHR42743:SF10">
    <property type="entry name" value="D-ALANINE AMINOTRANSFERASE"/>
    <property type="match status" value="1"/>
</dbReference>
<organism evidence="13 14">
    <name type="scientific">Cohnella candidum</name>
    <dbReference type="NCBI Taxonomy" id="2674991"/>
    <lineage>
        <taxon>Bacteria</taxon>
        <taxon>Bacillati</taxon>
        <taxon>Bacillota</taxon>
        <taxon>Bacilli</taxon>
        <taxon>Bacillales</taxon>
        <taxon>Paenibacillaceae</taxon>
        <taxon>Cohnella</taxon>
    </lineage>
</organism>
<dbReference type="EC" id="2.6.1.21" evidence="4"/>
<evidence type="ECO:0000313" key="13">
    <source>
        <dbReference type="EMBL" id="AYQ72914.1"/>
    </source>
</evidence>
<sequence>MAPIYWYQDRWLPAEEVRISPDDRGYYFGDGVYEVFRVYGGALFEADAHLARLQASADGIRIRLPHDLETLKSRLEELVRRNGLQEGTVYLQVTRGTAPRAHLFPPAAEPVTLAYCTEVKRPLAAMQAGCAAVTAEDIRWLHCNYKTLNLLANVLAKQDAADRGAADAILHRGGIVTESSASNVMIVSDGKLVTHPANNLILHGITRAVVLRLAHASAIPVEERPFTLAELRAADEAFLTGTTIEILPVISVDGSPVGAGKPGPVTRQLQEQFERAILF</sequence>
<evidence type="ECO:0000256" key="11">
    <source>
        <dbReference type="ARBA" id="ARBA00033391"/>
    </source>
</evidence>
<evidence type="ECO:0000313" key="14">
    <source>
        <dbReference type="Proteomes" id="UP000269097"/>
    </source>
</evidence>
<evidence type="ECO:0000256" key="10">
    <source>
        <dbReference type="ARBA" id="ARBA00033316"/>
    </source>
</evidence>
<accession>A0A3G3JXH3</accession>
<evidence type="ECO:0000256" key="12">
    <source>
        <dbReference type="ARBA" id="ARBA00047911"/>
    </source>
</evidence>
<dbReference type="SUPFAM" id="SSF56752">
    <property type="entry name" value="D-aminoacid aminotransferase-like PLP-dependent enzymes"/>
    <property type="match status" value="1"/>
</dbReference>
<proteinExistence type="inferred from homology"/>
<evidence type="ECO:0000256" key="6">
    <source>
        <dbReference type="ARBA" id="ARBA00022576"/>
    </source>
</evidence>
<comment type="similarity">
    <text evidence="2">Belongs to the class-IV pyridoxal-phosphate-dependent aminotransferase family.</text>
</comment>
<dbReference type="GO" id="GO:0005829">
    <property type="term" value="C:cytosol"/>
    <property type="evidence" value="ECO:0007669"/>
    <property type="project" value="TreeGrafter"/>
</dbReference>
<dbReference type="RefSeq" id="WP_123040996.1">
    <property type="nucleotide sequence ID" value="NZ_CP033433.1"/>
</dbReference>
<evidence type="ECO:0000256" key="5">
    <source>
        <dbReference type="ARBA" id="ARBA00021779"/>
    </source>
</evidence>
<keyword evidence="14" id="KW-1185">Reference proteome</keyword>
<dbReference type="InterPro" id="IPR043132">
    <property type="entry name" value="BCAT-like_C"/>
</dbReference>
<keyword evidence="7 13" id="KW-0808">Transferase</keyword>
<dbReference type="AlphaFoldDB" id="A0A3G3JXH3"/>
<dbReference type="PANTHER" id="PTHR42743">
    <property type="entry name" value="AMINO-ACID AMINOTRANSFERASE"/>
    <property type="match status" value="1"/>
</dbReference>
<keyword evidence="8" id="KW-0663">Pyridoxal phosphate</keyword>
<dbReference type="FunFam" id="3.20.10.10:FF:000002">
    <property type="entry name" value="D-alanine aminotransferase"/>
    <property type="match status" value="1"/>
</dbReference>
<reference evidence="13 14" key="1">
    <citation type="submission" date="2018-10" db="EMBL/GenBank/DDBJ databases">
        <title>Genome Sequence of Cohnella sp.</title>
        <authorList>
            <person name="Srinivasan S."/>
            <person name="Kim M.K."/>
        </authorList>
    </citation>
    <scope>NUCLEOTIDE SEQUENCE [LARGE SCALE GENOMIC DNA]</scope>
    <source>
        <strain evidence="13 14">18JY8-7</strain>
    </source>
</reference>
<dbReference type="InterPro" id="IPR001544">
    <property type="entry name" value="Aminotrans_IV"/>
</dbReference>
<dbReference type="GO" id="GO:0047810">
    <property type="term" value="F:D-alanine-2-oxoglutarate aminotransferase activity"/>
    <property type="evidence" value="ECO:0007669"/>
    <property type="project" value="UniProtKB-EC"/>
</dbReference>